<dbReference type="Pfam" id="PF00209">
    <property type="entry name" value="SNF"/>
    <property type="match status" value="2"/>
</dbReference>
<feature type="transmembrane region" description="Helical" evidence="6">
    <location>
        <begin position="215"/>
        <end position="238"/>
    </location>
</feature>
<reference evidence="7 8" key="1">
    <citation type="submission" date="2021-06" db="EMBL/GenBank/DDBJ databases">
        <authorList>
            <person name="Palmer J.M."/>
        </authorList>
    </citation>
    <scope>NUCLEOTIDE SEQUENCE [LARGE SCALE GENOMIC DNA]</scope>
    <source>
        <strain evidence="7 8">GA_2019</strain>
        <tissue evidence="7">Muscle</tissue>
    </source>
</reference>
<proteinExistence type="predicted"/>
<dbReference type="EMBL" id="JAHRIO010030236">
    <property type="protein sequence ID" value="MEQ2167581.1"/>
    <property type="molecule type" value="Genomic_DNA"/>
</dbReference>
<feature type="transmembrane region" description="Helical" evidence="6">
    <location>
        <begin position="15"/>
        <end position="36"/>
    </location>
</feature>
<evidence type="ECO:0000313" key="8">
    <source>
        <dbReference type="Proteomes" id="UP001476798"/>
    </source>
</evidence>
<dbReference type="PANTHER" id="PTHR11616:SF237">
    <property type="entry name" value="TRANSPORTER"/>
    <property type="match status" value="1"/>
</dbReference>
<dbReference type="InterPro" id="IPR000175">
    <property type="entry name" value="Na/ntran_symport"/>
</dbReference>
<keyword evidence="2" id="KW-0813">Transport</keyword>
<evidence type="ECO:0000256" key="5">
    <source>
        <dbReference type="ARBA" id="ARBA00023136"/>
    </source>
</evidence>
<comment type="caution">
    <text evidence="7">The sequence shown here is derived from an EMBL/GenBank/DDBJ whole genome shotgun (WGS) entry which is preliminary data.</text>
</comment>
<sequence>MRRLMLLLGQVWMEAGAQIFFSYSVGVGSLIVLGSYNKPNNNCYRYNSSFGQPMAVFPEQWYQCRSWVCSVLCAGIHGSRARHSHCRGGRVRCIFIHFQPHVTSFLWKCCGMQSRPGIHRIPPGSGHDASAPALVHLLLCHAHPLGSGHTILLICHYLGADRLYGIIKDMTGVHANPFFKICWLYLTPLVSLGSFVCSLVQYQPLTFNRWYTYPSWAYVLGWVLALSSIMLVPGWALYKLATGSGTPRQKYRKESMSRHLHQ</sequence>
<dbReference type="PROSITE" id="PS50267">
    <property type="entry name" value="NA_NEUROTRAN_SYMP_3"/>
    <property type="match status" value="2"/>
</dbReference>
<evidence type="ECO:0000256" key="3">
    <source>
        <dbReference type="ARBA" id="ARBA00022692"/>
    </source>
</evidence>
<keyword evidence="5 6" id="KW-0472">Membrane</keyword>
<dbReference type="Proteomes" id="UP001476798">
    <property type="component" value="Unassembled WGS sequence"/>
</dbReference>
<evidence type="ECO:0000256" key="2">
    <source>
        <dbReference type="ARBA" id="ARBA00022448"/>
    </source>
</evidence>
<dbReference type="SUPFAM" id="SSF161070">
    <property type="entry name" value="SNF-like"/>
    <property type="match status" value="2"/>
</dbReference>
<gene>
    <name evidence="7" type="ORF">GOODEAATRI_005491</name>
</gene>
<protein>
    <submittedName>
        <fullName evidence="7">Uncharacterized protein</fullName>
    </submittedName>
</protein>
<keyword evidence="3 6" id="KW-0812">Transmembrane</keyword>
<organism evidence="7 8">
    <name type="scientific">Goodea atripinnis</name>
    <dbReference type="NCBI Taxonomy" id="208336"/>
    <lineage>
        <taxon>Eukaryota</taxon>
        <taxon>Metazoa</taxon>
        <taxon>Chordata</taxon>
        <taxon>Craniata</taxon>
        <taxon>Vertebrata</taxon>
        <taxon>Euteleostomi</taxon>
        <taxon>Actinopterygii</taxon>
        <taxon>Neopterygii</taxon>
        <taxon>Teleostei</taxon>
        <taxon>Neoteleostei</taxon>
        <taxon>Acanthomorphata</taxon>
        <taxon>Ovalentaria</taxon>
        <taxon>Atherinomorphae</taxon>
        <taxon>Cyprinodontiformes</taxon>
        <taxon>Goodeidae</taxon>
        <taxon>Goodea</taxon>
    </lineage>
</organism>
<dbReference type="InterPro" id="IPR037272">
    <property type="entry name" value="SNS_sf"/>
</dbReference>
<keyword evidence="8" id="KW-1185">Reference proteome</keyword>
<keyword evidence="4 6" id="KW-1133">Transmembrane helix</keyword>
<name>A0ABV0N899_9TELE</name>
<evidence type="ECO:0000313" key="7">
    <source>
        <dbReference type="EMBL" id="MEQ2167581.1"/>
    </source>
</evidence>
<evidence type="ECO:0000256" key="6">
    <source>
        <dbReference type="SAM" id="Phobius"/>
    </source>
</evidence>
<dbReference type="PANTHER" id="PTHR11616">
    <property type="entry name" value="SODIUM/CHLORIDE DEPENDENT TRANSPORTER"/>
    <property type="match status" value="1"/>
</dbReference>
<comment type="subcellular location">
    <subcellularLocation>
        <location evidence="1">Membrane</location>
        <topology evidence="1">Multi-pass membrane protein</topology>
    </subcellularLocation>
</comment>
<evidence type="ECO:0000256" key="1">
    <source>
        <dbReference type="ARBA" id="ARBA00004141"/>
    </source>
</evidence>
<evidence type="ECO:0000256" key="4">
    <source>
        <dbReference type="ARBA" id="ARBA00022989"/>
    </source>
</evidence>
<accession>A0ABV0N899</accession>
<feature type="transmembrane region" description="Helical" evidence="6">
    <location>
        <begin position="183"/>
        <end position="203"/>
    </location>
</feature>